<evidence type="ECO:0000313" key="4">
    <source>
        <dbReference type="Proteomes" id="UP001642409"/>
    </source>
</evidence>
<evidence type="ECO:0000313" key="3">
    <source>
        <dbReference type="EMBL" id="CAL6071339.1"/>
    </source>
</evidence>
<keyword evidence="1" id="KW-0472">Membrane</keyword>
<name>A0AA86TJE1_9EUKA</name>
<reference evidence="3 4" key="2">
    <citation type="submission" date="2024-07" db="EMBL/GenBank/DDBJ databases">
        <authorList>
            <person name="Akdeniz Z."/>
        </authorList>
    </citation>
    <scope>NUCLEOTIDE SEQUENCE [LARGE SCALE GENOMIC DNA]</scope>
</reference>
<feature type="transmembrane region" description="Helical" evidence="1">
    <location>
        <begin position="240"/>
        <end position="263"/>
    </location>
</feature>
<feature type="transmembrane region" description="Helical" evidence="1">
    <location>
        <begin position="171"/>
        <end position="188"/>
    </location>
</feature>
<protein>
    <submittedName>
        <fullName evidence="3">Hypothetical_protein</fullName>
    </submittedName>
</protein>
<evidence type="ECO:0000313" key="2">
    <source>
        <dbReference type="EMBL" id="CAI9917562.1"/>
    </source>
</evidence>
<comment type="caution">
    <text evidence="2">The sequence shown here is derived from an EMBL/GenBank/DDBJ whole genome shotgun (WGS) entry which is preliminary data.</text>
</comment>
<feature type="transmembrane region" description="Helical" evidence="1">
    <location>
        <begin position="112"/>
        <end position="131"/>
    </location>
</feature>
<reference evidence="2" key="1">
    <citation type="submission" date="2023-06" db="EMBL/GenBank/DDBJ databases">
        <authorList>
            <person name="Kurt Z."/>
        </authorList>
    </citation>
    <scope>NUCLEOTIDE SEQUENCE</scope>
</reference>
<keyword evidence="1" id="KW-0812">Transmembrane</keyword>
<organism evidence="2">
    <name type="scientific">Hexamita inflata</name>
    <dbReference type="NCBI Taxonomy" id="28002"/>
    <lineage>
        <taxon>Eukaryota</taxon>
        <taxon>Metamonada</taxon>
        <taxon>Diplomonadida</taxon>
        <taxon>Hexamitidae</taxon>
        <taxon>Hexamitinae</taxon>
        <taxon>Hexamita</taxon>
    </lineage>
</organism>
<feature type="transmembrane region" description="Helical" evidence="1">
    <location>
        <begin position="275"/>
        <end position="292"/>
    </location>
</feature>
<proteinExistence type="predicted"/>
<accession>A0AA86TJE1</accession>
<dbReference type="AlphaFoldDB" id="A0AA86TJE1"/>
<dbReference type="EMBL" id="CATOUU010000134">
    <property type="protein sequence ID" value="CAI9917562.1"/>
    <property type="molecule type" value="Genomic_DNA"/>
</dbReference>
<keyword evidence="1" id="KW-1133">Transmembrane helix</keyword>
<gene>
    <name evidence="2" type="ORF">HINF_LOCUS5207</name>
    <name evidence="3" type="ORF">HINF_LOCUS55096</name>
</gene>
<dbReference type="EMBL" id="CAXDID020000290">
    <property type="protein sequence ID" value="CAL6071339.1"/>
    <property type="molecule type" value="Genomic_DNA"/>
</dbReference>
<evidence type="ECO:0000256" key="1">
    <source>
        <dbReference type="SAM" id="Phobius"/>
    </source>
</evidence>
<dbReference type="Proteomes" id="UP001642409">
    <property type="component" value="Unassembled WGS sequence"/>
</dbReference>
<sequence length="293" mass="34845">MVFQISLTMIILNFLEHIQWVNVVVKRNVRVLNYKVILVQNKFVVRKMTVQIFISILSQLIVNLLCKLSHSQAQTCHHRLLFEQVGELTCLEMENLIFFLNQHYLKFLPAQVFQVIFLVLLQIYCIFVPLFDQLFSNLLSVVKALNSQIPVATHGCRELELGGDQLFESDSVSYLLVVYFWYIWLFFIQFHKINVRILIQSKRRSIPDLLSIFIQLNINCNVLVSRQLHRAYWFNLHENIVSVFPVVSNLLRLYNYLLLQIIFQLQRSYFKIFQINFNFLVLIIVFVLKFIFC</sequence>
<keyword evidence="4" id="KW-1185">Reference proteome</keyword>